<proteinExistence type="predicted"/>
<feature type="compositionally biased region" description="Polar residues" evidence="1">
    <location>
        <begin position="98"/>
        <end position="109"/>
    </location>
</feature>
<gene>
    <name evidence="2" type="ORF">PHYPSEUDO_004377</name>
</gene>
<dbReference type="OrthoDB" id="158983at2759"/>
<reference evidence="2" key="1">
    <citation type="submission" date="2021-02" db="EMBL/GenBank/DDBJ databases">
        <authorList>
            <person name="Palmer J.M."/>
        </authorList>
    </citation>
    <scope>NUCLEOTIDE SEQUENCE</scope>
    <source>
        <strain evidence="2">SCRP734</strain>
    </source>
</reference>
<protein>
    <submittedName>
        <fullName evidence="2">Uncharacterized protein</fullName>
    </submittedName>
</protein>
<feature type="region of interest" description="Disordered" evidence="1">
    <location>
        <begin position="98"/>
        <end position="122"/>
    </location>
</feature>
<dbReference type="AlphaFoldDB" id="A0A8T1VNK6"/>
<sequence>MANSTEKTSPPSGDCPHAVASTIIRRHRDNRQRFDSADYEMAQRASGPCTGCTCGKCAPSEGADLEREPEPGAAEPREQLRCLRLQRFDSADWALQVQRAQQAPQTESPATEPANAAQRLMDRHALKTCALVGPAPVGKSGDHSSRKA</sequence>
<dbReference type="EMBL" id="JAGDFM010000198">
    <property type="protein sequence ID" value="KAG7382741.1"/>
    <property type="molecule type" value="Genomic_DNA"/>
</dbReference>
<dbReference type="Proteomes" id="UP000694044">
    <property type="component" value="Unassembled WGS sequence"/>
</dbReference>
<comment type="caution">
    <text evidence="2">The sequence shown here is derived from an EMBL/GenBank/DDBJ whole genome shotgun (WGS) entry which is preliminary data.</text>
</comment>
<keyword evidence="3" id="KW-1185">Reference proteome</keyword>
<evidence type="ECO:0000256" key="1">
    <source>
        <dbReference type="SAM" id="MobiDB-lite"/>
    </source>
</evidence>
<accession>A0A8T1VNK6</accession>
<name>A0A8T1VNK6_9STRA</name>
<evidence type="ECO:0000313" key="2">
    <source>
        <dbReference type="EMBL" id="KAG7382741.1"/>
    </source>
</evidence>
<organism evidence="2 3">
    <name type="scientific">Phytophthora pseudosyringae</name>
    <dbReference type="NCBI Taxonomy" id="221518"/>
    <lineage>
        <taxon>Eukaryota</taxon>
        <taxon>Sar</taxon>
        <taxon>Stramenopiles</taxon>
        <taxon>Oomycota</taxon>
        <taxon>Peronosporomycetes</taxon>
        <taxon>Peronosporales</taxon>
        <taxon>Peronosporaceae</taxon>
        <taxon>Phytophthora</taxon>
    </lineage>
</organism>
<evidence type="ECO:0000313" key="3">
    <source>
        <dbReference type="Proteomes" id="UP000694044"/>
    </source>
</evidence>